<evidence type="ECO:0000313" key="4">
    <source>
        <dbReference type="Proteomes" id="UP000316096"/>
    </source>
</evidence>
<dbReference type="PANTHER" id="PTHR36440">
    <property type="entry name" value="PUTATIVE (AFU_ORTHOLOGUE AFUA_8G07350)-RELATED"/>
    <property type="match status" value="1"/>
</dbReference>
<accession>A0A543CJ11</accession>
<proteinExistence type="predicted"/>
<evidence type="ECO:0000259" key="2">
    <source>
        <dbReference type="Pfam" id="PF07883"/>
    </source>
</evidence>
<name>A0A543CJ11_9ACTN</name>
<feature type="compositionally biased region" description="Basic and acidic residues" evidence="1">
    <location>
        <begin position="16"/>
        <end position="26"/>
    </location>
</feature>
<dbReference type="InterPro" id="IPR013096">
    <property type="entry name" value="Cupin_2"/>
</dbReference>
<keyword evidence="4" id="KW-1185">Reference proteome</keyword>
<feature type="domain" description="Cupin type-2" evidence="2">
    <location>
        <begin position="70"/>
        <end position="136"/>
    </location>
</feature>
<organism evidence="3 4">
    <name type="scientific">Actinoallomurus bryophytorum</name>
    <dbReference type="NCBI Taxonomy" id="1490222"/>
    <lineage>
        <taxon>Bacteria</taxon>
        <taxon>Bacillati</taxon>
        <taxon>Actinomycetota</taxon>
        <taxon>Actinomycetes</taxon>
        <taxon>Streptosporangiales</taxon>
        <taxon>Thermomonosporaceae</taxon>
        <taxon>Actinoallomurus</taxon>
    </lineage>
</organism>
<evidence type="ECO:0000256" key="1">
    <source>
        <dbReference type="SAM" id="MobiDB-lite"/>
    </source>
</evidence>
<reference evidence="3 4" key="1">
    <citation type="submission" date="2019-06" db="EMBL/GenBank/DDBJ databases">
        <title>Sequencing the genomes of 1000 actinobacteria strains.</title>
        <authorList>
            <person name="Klenk H.-P."/>
        </authorList>
    </citation>
    <scope>NUCLEOTIDE SEQUENCE [LARGE SCALE GENOMIC DNA]</scope>
    <source>
        <strain evidence="3 4">DSM 102200</strain>
    </source>
</reference>
<dbReference type="RefSeq" id="WP_141955801.1">
    <property type="nucleotide sequence ID" value="NZ_VFOZ01000001.1"/>
</dbReference>
<dbReference type="Gene3D" id="2.60.120.10">
    <property type="entry name" value="Jelly Rolls"/>
    <property type="match status" value="1"/>
</dbReference>
<dbReference type="InterPro" id="IPR011051">
    <property type="entry name" value="RmlC_Cupin_sf"/>
</dbReference>
<gene>
    <name evidence="3" type="ORF">FB559_2592</name>
</gene>
<comment type="caution">
    <text evidence="3">The sequence shown here is derived from an EMBL/GenBank/DDBJ whole genome shotgun (WGS) entry which is preliminary data.</text>
</comment>
<dbReference type="AlphaFoldDB" id="A0A543CJ11"/>
<dbReference type="OrthoDB" id="9090296at2"/>
<dbReference type="EMBL" id="VFOZ01000001">
    <property type="protein sequence ID" value="TQL97020.1"/>
    <property type="molecule type" value="Genomic_DNA"/>
</dbReference>
<protein>
    <submittedName>
        <fullName evidence="3">Cupin domain</fullName>
    </submittedName>
</protein>
<dbReference type="PANTHER" id="PTHR36440:SF1">
    <property type="entry name" value="PUTATIVE (AFU_ORTHOLOGUE AFUA_8G07350)-RELATED"/>
    <property type="match status" value="1"/>
</dbReference>
<dbReference type="InterPro" id="IPR053146">
    <property type="entry name" value="QDO-like"/>
</dbReference>
<evidence type="ECO:0000313" key="3">
    <source>
        <dbReference type="EMBL" id="TQL97020.1"/>
    </source>
</evidence>
<feature type="region of interest" description="Disordered" evidence="1">
    <location>
        <begin position="1"/>
        <end position="26"/>
    </location>
</feature>
<dbReference type="Pfam" id="PF07883">
    <property type="entry name" value="Cupin_2"/>
    <property type="match status" value="1"/>
</dbReference>
<dbReference type="InterPro" id="IPR014710">
    <property type="entry name" value="RmlC-like_jellyroll"/>
</dbReference>
<dbReference type="SUPFAM" id="SSF51182">
    <property type="entry name" value="RmlC-like cupins"/>
    <property type="match status" value="1"/>
</dbReference>
<dbReference type="Proteomes" id="UP000316096">
    <property type="component" value="Unassembled WGS sequence"/>
</dbReference>
<sequence>MNTSAPIPQPEPIPPDDLRREPIPPDDLRRELIVARPDDPDLPHLSVVGDTYTILLSGDDTGGRFTLIDMYVPPGGGPPLHRHDYEETFIVLDGHLDLTFRGTIQTADAGTTINVPANAPHRFHNSSDAPARLLCITAPPGQDEFFTVIGDQVPGRTSPPPRLDQAAKAARIAKAIELAPRYRGELLLPASGRRDSDPGQAERPK</sequence>